<feature type="domain" description="ABC transmembrane type-1" evidence="8">
    <location>
        <begin position="61"/>
        <end position="271"/>
    </location>
</feature>
<evidence type="ECO:0000256" key="5">
    <source>
        <dbReference type="ARBA" id="ARBA00022989"/>
    </source>
</evidence>
<evidence type="ECO:0000313" key="9">
    <source>
        <dbReference type="EMBL" id="MBV7391630.1"/>
    </source>
</evidence>
<evidence type="ECO:0000259" key="8">
    <source>
        <dbReference type="PROSITE" id="PS50928"/>
    </source>
</evidence>
<keyword evidence="6 7" id="KW-0472">Membrane</keyword>
<accession>A0ABS6TFE7</accession>
<feature type="transmembrane region" description="Helical" evidence="7">
    <location>
        <begin position="61"/>
        <end position="86"/>
    </location>
</feature>
<evidence type="ECO:0000313" key="10">
    <source>
        <dbReference type="Proteomes" id="UP000774130"/>
    </source>
</evidence>
<keyword evidence="2 7" id="KW-0813">Transport</keyword>
<keyword evidence="5 7" id="KW-1133">Transmembrane helix</keyword>
<name>A0ABS6TFE7_9ENTE</name>
<keyword evidence="10" id="KW-1185">Reference proteome</keyword>
<dbReference type="PANTHER" id="PTHR30183:SF3">
    <property type="entry name" value="MOLYBDENUM TRANSPORT SYSTEM PERMEASE PROTEIN MODB"/>
    <property type="match status" value="1"/>
</dbReference>
<comment type="similarity">
    <text evidence="7">Belongs to the binding-protein-dependent transport system permease family.</text>
</comment>
<keyword evidence="4 7" id="KW-0812">Transmembrane</keyword>
<feature type="transmembrane region" description="Helical" evidence="7">
    <location>
        <begin position="192"/>
        <end position="220"/>
    </location>
</feature>
<feature type="transmembrane region" description="Helical" evidence="7">
    <location>
        <begin position="148"/>
        <end position="171"/>
    </location>
</feature>
<evidence type="ECO:0000256" key="2">
    <source>
        <dbReference type="ARBA" id="ARBA00022448"/>
    </source>
</evidence>
<feature type="transmembrane region" description="Helical" evidence="7">
    <location>
        <begin position="107"/>
        <end position="128"/>
    </location>
</feature>
<comment type="caution">
    <text evidence="9">The sequence shown here is derived from an EMBL/GenBank/DDBJ whole genome shotgun (WGS) entry which is preliminary data.</text>
</comment>
<dbReference type="RefSeq" id="WP_218326839.1">
    <property type="nucleotide sequence ID" value="NZ_JAHUZB010000005.1"/>
</dbReference>
<dbReference type="EMBL" id="JAHUZB010000005">
    <property type="protein sequence ID" value="MBV7391630.1"/>
    <property type="molecule type" value="Genomic_DNA"/>
</dbReference>
<dbReference type="Proteomes" id="UP000774130">
    <property type="component" value="Unassembled WGS sequence"/>
</dbReference>
<gene>
    <name evidence="9" type="ORF">KUA55_13150</name>
</gene>
<dbReference type="PROSITE" id="PS50928">
    <property type="entry name" value="ABC_TM1"/>
    <property type="match status" value="1"/>
</dbReference>
<keyword evidence="3" id="KW-1003">Cell membrane</keyword>
<dbReference type="Pfam" id="PF00528">
    <property type="entry name" value="BPD_transp_1"/>
    <property type="match status" value="1"/>
</dbReference>
<proteinExistence type="inferred from homology"/>
<evidence type="ECO:0000256" key="1">
    <source>
        <dbReference type="ARBA" id="ARBA00004651"/>
    </source>
</evidence>
<protein>
    <submittedName>
        <fullName evidence="9">ABC transporter permease subunit</fullName>
    </submittedName>
</protein>
<evidence type="ECO:0000256" key="6">
    <source>
        <dbReference type="ARBA" id="ARBA00023136"/>
    </source>
</evidence>
<evidence type="ECO:0000256" key="4">
    <source>
        <dbReference type="ARBA" id="ARBA00022692"/>
    </source>
</evidence>
<comment type="subcellular location">
    <subcellularLocation>
        <location evidence="1 7">Cell membrane</location>
        <topology evidence="1 7">Multi-pass membrane protein</topology>
    </subcellularLocation>
</comment>
<feature type="transmembrane region" description="Helical" evidence="7">
    <location>
        <begin position="7"/>
        <end position="28"/>
    </location>
</feature>
<evidence type="ECO:0000256" key="3">
    <source>
        <dbReference type="ARBA" id="ARBA00022475"/>
    </source>
</evidence>
<evidence type="ECO:0000256" key="7">
    <source>
        <dbReference type="RuleBase" id="RU363032"/>
    </source>
</evidence>
<dbReference type="PANTHER" id="PTHR30183">
    <property type="entry name" value="MOLYBDENUM TRANSPORT SYSTEM PERMEASE PROTEIN MODB"/>
    <property type="match status" value="1"/>
</dbReference>
<dbReference type="InterPro" id="IPR000515">
    <property type="entry name" value="MetI-like"/>
</dbReference>
<organism evidence="9 10">
    <name type="scientific">Enterococcus alishanensis</name>
    <dbReference type="NCBI Taxonomy" id="1303817"/>
    <lineage>
        <taxon>Bacteria</taxon>
        <taxon>Bacillati</taxon>
        <taxon>Bacillota</taxon>
        <taxon>Bacilli</taxon>
        <taxon>Lactobacillales</taxon>
        <taxon>Enterococcaceae</taxon>
        <taxon>Enterococcus</taxon>
    </lineage>
</organism>
<sequence length="289" mass="32368">MNKKSIFLIVPFLLLNSVVIIAALFKAIQVSFGYYPVVGMTTWTTEYFQQVLTSQYFQSSIFYSLYLAITATVFSIVFGLALAFIIMKSKSRWFQKILQIPIAMPHLIVTLMVMQMISQSGIISRIFFQIGVISDINQFPLLIHDQGGFGILLVFLYKEIPYVAVATLAILKQMQFGYLEVAKNLGASPRQAFFKVTLPLIQPTLATLYIILFCFVFASFEVPYLLGSPRHETIAVTAYQLFNQVDLTTRPQAFALNLIMSAICLLVSFLTLLVSRLLPGGHGGGLNEE</sequence>
<dbReference type="CDD" id="cd06261">
    <property type="entry name" value="TM_PBP2"/>
    <property type="match status" value="1"/>
</dbReference>
<feature type="transmembrane region" description="Helical" evidence="7">
    <location>
        <begin position="254"/>
        <end position="274"/>
    </location>
</feature>
<reference evidence="9 10" key="1">
    <citation type="submission" date="2021-06" db="EMBL/GenBank/DDBJ databases">
        <title>Enterococcus alishanensis sp. nov., a novel lactic acid bacterium isolated from fresh coffee beans.</title>
        <authorList>
            <person name="Chen Y.-S."/>
        </authorList>
    </citation>
    <scope>NUCLEOTIDE SEQUENCE [LARGE SCALE GENOMIC DNA]</scope>
    <source>
        <strain evidence="9 10">ALS3</strain>
    </source>
</reference>